<sequence length="249" mass="29052">MKSELLDKVLEWRNVVVVDFENYQCIPTDLLNEEYVYYLFCGATTTKCANAYKEMLNAYDVNVIETRHTGTNFVDNRISMYIGYIFGKYSPRQVILVSNDIDYYEMYIDLKSHGYPIVYREPSLTCKEAIRRQSDYLLGNPLSKPNQHNSSNDESDVLKVLTSFNQKANLILKKIEESKQPDDIKSIVEKIMELNKGDPVVASSRMTHYLRKKMKMTKTETNKTLNQINAKYVELVETRGKEKFYKILL</sequence>
<reference evidence="1 2" key="1">
    <citation type="submission" date="2019-08" db="EMBL/GenBank/DDBJ databases">
        <title>In-depth cultivation of the pig gut microbiome towards novel bacterial diversity and tailored functional studies.</title>
        <authorList>
            <person name="Wylensek D."/>
            <person name="Hitch T.C.A."/>
            <person name="Clavel T."/>
        </authorList>
    </citation>
    <scope>NUCLEOTIDE SEQUENCE [LARGE SCALE GENOMIC DNA]</scope>
    <source>
        <strain evidence="1 2">LKV-472-APC-3</strain>
    </source>
</reference>
<name>A0A6N7VHI2_9FIRM</name>
<evidence type="ECO:0000313" key="2">
    <source>
        <dbReference type="Proteomes" id="UP000434241"/>
    </source>
</evidence>
<protein>
    <submittedName>
        <fullName evidence="1">Uncharacterized protein</fullName>
    </submittedName>
</protein>
<organism evidence="1 2">
    <name type="scientific">Holdemanella porci</name>
    <dbReference type="NCBI Taxonomy" id="2652276"/>
    <lineage>
        <taxon>Bacteria</taxon>
        <taxon>Bacillati</taxon>
        <taxon>Bacillota</taxon>
        <taxon>Erysipelotrichia</taxon>
        <taxon>Erysipelotrichales</taxon>
        <taxon>Erysipelotrichaceae</taxon>
        <taxon>Holdemanella</taxon>
    </lineage>
</organism>
<comment type="caution">
    <text evidence="1">The sequence shown here is derived from an EMBL/GenBank/DDBJ whole genome shotgun (WGS) entry which is preliminary data.</text>
</comment>
<dbReference type="AlphaFoldDB" id="A0A6N7VHI2"/>
<evidence type="ECO:0000313" key="1">
    <source>
        <dbReference type="EMBL" id="MSS57261.1"/>
    </source>
</evidence>
<dbReference type="GeneID" id="93159707"/>
<proteinExistence type="predicted"/>
<gene>
    <name evidence="1" type="ORF">FYJ55_10485</name>
</gene>
<dbReference type="RefSeq" id="WP_154556787.1">
    <property type="nucleotide sequence ID" value="NZ_VUMR01000112.1"/>
</dbReference>
<dbReference type="Proteomes" id="UP000434241">
    <property type="component" value="Unassembled WGS sequence"/>
</dbReference>
<accession>A0A6N7VHI2</accession>
<dbReference type="EMBL" id="VUMR01000112">
    <property type="protein sequence ID" value="MSS57261.1"/>
    <property type="molecule type" value="Genomic_DNA"/>
</dbReference>
<keyword evidence="2" id="KW-1185">Reference proteome</keyword>